<evidence type="ECO:0000313" key="5">
    <source>
        <dbReference type="Proteomes" id="UP000247702"/>
    </source>
</evidence>
<dbReference type="AlphaFoldDB" id="A0A2Z6RRF6"/>
<dbReference type="Gene3D" id="2.40.70.10">
    <property type="entry name" value="Acid Proteases"/>
    <property type="match status" value="1"/>
</dbReference>
<dbReference type="GO" id="GO:0003676">
    <property type="term" value="F:nucleic acid binding"/>
    <property type="evidence" value="ECO:0007669"/>
    <property type="project" value="InterPro"/>
</dbReference>
<sequence>MTIPDILINIARALDQVEAYIDGDASFNPKNTLDGIQISLTTARGFMQRHAQDAINMQGLYRIANERIDALKNELINTRNNCLRRARLLTLAYNNELINQRRKAEADLAEFNRAFVFNRYQKWKGRELNLQQIILNLQNNPQLGNIADARQPSDEYLNKVWNSISHLEGNMTALENANAVDFDNMIKCGLLKTKLGGKYIPVPVNDPYTAGNPTINSPAILRTWMRAKYQRENIGTQQLAIQRLSQERFLPTDSPDTYEKRIWPLLLSVADNDATALSFLKNHLTGDFYTWMKIANPGGIDAFFTNLKNIWLKRNPVISSQVSFQQLAIAQEIPPILKKDDFKIRLAMDLQYTGIATDDETLEKFIYKDLGRKLGGKTAHARKSPFTHRSTYTMKKVVRKVVQKAKQTRNCSICGKAGHTKVNCPRLKQTKKVNYVYQNEEEDPEDFEEYILEEKDSEEEIEEDDEYINDDDIDDESRNCYALKKSGAKWTLKSSIALLVPYCPREILIEISKFINMMFPKIKDHCLNTVSRNFPNNNESIPNTSSPNEDMVIADSTKIKKINTTSSSQIYWPKPLEINFLQIKDADNVATISCRVGDITISYAMIDSRSDLSIISENVAKHLDLKIDKKKIHRLNGVASKSHSLGTVNSVPVTIEDGENRDTISDEFSVVPTEYDDNGKELSLFILGTQWQYRAGWKPLIKGEFKATSNGKTITIPLSVHKSQRNVFTVGKQPEPVKKN</sequence>
<accession>A0A2Z6RRF6</accession>
<proteinExistence type="predicted"/>
<comment type="caution">
    <text evidence="4">The sequence shown here is derived from an EMBL/GenBank/DDBJ whole genome shotgun (WGS) entry which is preliminary data.</text>
</comment>
<name>A0A2Z6RRF6_9GLOM</name>
<dbReference type="SUPFAM" id="SSF57756">
    <property type="entry name" value="Retrovirus zinc finger-like domains"/>
    <property type="match status" value="1"/>
</dbReference>
<keyword evidence="5" id="KW-1185">Reference proteome</keyword>
<dbReference type="InterPro" id="IPR021109">
    <property type="entry name" value="Peptidase_aspartic_dom_sf"/>
</dbReference>
<evidence type="ECO:0000313" key="4">
    <source>
        <dbReference type="EMBL" id="GBC05688.1"/>
    </source>
</evidence>
<dbReference type="InterPro" id="IPR036875">
    <property type="entry name" value="Znf_CCHC_sf"/>
</dbReference>
<evidence type="ECO:0000259" key="3">
    <source>
        <dbReference type="PROSITE" id="PS50158"/>
    </source>
</evidence>
<keyword evidence="1" id="KW-0862">Zinc</keyword>
<reference evidence="4 5" key="1">
    <citation type="submission" date="2017-11" db="EMBL/GenBank/DDBJ databases">
        <title>The genome of Rhizophagus clarus HR1 reveals common genetic basis of auxotrophy among arbuscular mycorrhizal fungi.</title>
        <authorList>
            <person name="Kobayashi Y."/>
        </authorList>
    </citation>
    <scope>NUCLEOTIDE SEQUENCE [LARGE SCALE GENOMIC DNA]</scope>
    <source>
        <strain evidence="4 5">HR1</strain>
    </source>
</reference>
<dbReference type="PROSITE" id="PS50158">
    <property type="entry name" value="ZF_CCHC"/>
    <property type="match status" value="1"/>
</dbReference>
<protein>
    <recommendedName>
        <fullName evidence="3">CCHC-type domain-containing protein</fullName>
    </recommendedName>
</protein>
<dbReference type="InterPro" id="IPR001878">
    <property type="entry name" value="Znf_CCHC"/>
</dbReference>
<organism evidence="4 5">
    <name type="scientific">Rhizophagus clarus</name>
    <dbReference type="NCBI Taxonomy" id="94130"/>
    <lineage>
        <taxon>Eukaryota</taxon>
        <taxon>Fungi</taxon>
        <taxon>Fungi incertae sedis</taxon>
        <taxon>Mucoromycota</taxon>
        <taxon>Glomeromycotina</taxon>
        <taxon>Glomeromycetes</taxon>
        <taxon>Glomerales</taxon>
        <taxon>Glomeraceae</taxon>
        <taxon>Rhizophagus</taxon>
    </lineage>
</organism>
<dbReference type="EMBL" id="BEXD01004023">
    <property type="protein sequence ID" value="GBC05688.1"/>
    <property type="molecule type" value="Genomic_DNA"/>
</dbReference>
<feature type="coiled-coil region" evidence="2">
    <location>
        <begin position="54"/>
        <end position="114"/>
    </location>
</feature>
<dbReference type="CDD" id="cd00303">
    <property type="entry name" value="retropepsin_like"/>
    <property type="match status" value="1"/>
</dbReference>
<dbReference type="GO" id="GO:0008270">
    <property type="term" value="F:zinc ion binding"/>
    <property type="evidence" value="ECO:0007669"/>
    <property type="project" value="UniProtKB-KW"/>
</dbReference>
<feature type="domain" description="CCHC-type" evidence="3">
    <location>
        <begin position="411"/>
        <end position="426"/>
    </location>
</feature>
<evidence type="ECO:0000256" key="2">
    <source>
        <dbReference type="SAM" id="Coils"/>
    </source>
</evidence>
<dbReference type="Proteomes" id="UP000247702">
    <property type="component" value="Unassembled WGS sequence"/>
</dbReference>
<keyword evidence="1" id="KW-0863">Zinc-finger</keyword>
<evidence type="ECO:0000256" key="1">
    <source>
        <dbReference type="PROSITE-ProRule" id="PRU00047"/>
    </source>
</evidence>
<keyword evidence="1" id="KW-0479">Metal-binding</keyword>
<dbReference type="STRING" id="94130.A0A2Z6RRF6"/>
<keyword evidence="2" id="KW-0175">Coiled coil</keyword>
<gene>
    <name evidence="4" type="ORF">RclHR1_06370015</name>
</gene>